<dbReference type="OrthoDB" id="2991596at2"/>
<name>A0A5R9F5A8_9BACL</name>
<dbReference type="Proteomes" id="UP000308230">
    <property type="component" value="Unassembled WGS sequence"/>
</dbReference>
<reference evidence="1 2" key="1">
    <citation type="submission" date="2019-04" db="EMBL/GenBank/DDBJ databases">
        <title>Bacillus caeni sp. nov., a bacterium isolated from mangrove sediment.</title>
        <authorList>
            <person name="Huang H."/>
            <person name="Mo K."/>
            <person name="Hu Y."/>
        </authorList>
    </citation>
    <scope>NUCLEOTIDE SEQUENCE [LARGE SCALE GENOMIC DNA]</scope>
    <source>
        <strain evidence="1 2">HB172195</strain>
    </source>
</reference>
<dbReference type="AlphaFoldDB" id="A0A5R9F5A8"/>
<evidence type="ECO:0000313" key="2">
    <source>
        <dbReference type="Proteomes" id="UP000308230"/>
    </source>
</evidence>
<accession>A0A5R9F5A8</accession>
<protein>
    <submittedName>
        <fullName evidence="1">Uncharacterized protein</fullName>
    </submittedName>
</protein>
<keyword evidence="2" id="KW-1185">Reference proteome</keyword>
<proteinExistence type="predicted"/>
<sequence length="109" mass="12458">MDENTFKVTKEIEKLNDQYTNLAQQEASEKTDDAYSKISEDLTRLRSMLLQTDEYSSGHEVNRETTMATLSGDLPSYQKVTVIYEYDNGKALVEDTDGIKHLVDQESLK</sequence>
<comment type="caution">
    <text evidence="1">The sequence shown here is derived from an EMBL/GenBank/DDBJ whole genome shotgun (WGS) entry which is preliminary data.</text>
</comment>
<gene>
    <name evidence="1" type="ORF">FCL54_01010</name>
</gene>
<dbReference type="RefSeq" id="WP_138122246.1">
    <property type="nucleotide sequence ID" value="NZ_SWLG01000001.1"/>
</dbReference>
<evidence type="ECO:0000313" key="1">
    <source>
        <dbReference type="EMBL" id="TLS38922.1"/>
    </source>
</evidence>
<dbReference type="EMBL" id="SWLG01000001">
    <property type="protein sequence ID" value="TLS38922.1"/>
    <property type="molecule type" value="Genomic_DNA"/>
</dbReference>
<organism evidence="1 2">
    <name type="scientific">Exobacillus caeni</name>
    <dbReference type="NCBI Taxonomy" id="2574798"/>
    <lineage>
        <taxon>Bacteria</taxon>
        <taxon>Bacillati</taxon>
        <taxon>Bacillota</taxon>
        <taxon>Bacilli</taxon>
        <taxon>Bacillales</taxon>
        <taxon>Guptibacillaceae</taxon>
        <taxon>Exobacillus</taxon>
    </lineage>
</organism>